<accession>A0A367XUQ3</accession>
<evidence type="ECO:0000313" key="11">
    <source>
        <dbReference type="Proteomes" id="UP000253472"/>
    </source>
</evidence>
<keyword evidence="6 7" id="KW-0472">Membrane</keyword>
<dbReference type="OrthoDB" id="432292at2759"/>
<protein>
    <submittedName>
        <fullName evidence="10">Dolichyl-diphosphooligosaccharide--protein glycosyltransferase subunit SWP1</fullName>
    </submittedName>
</protein>
<feature type="domain" description="Ribophorin II C-terminal" evidence="9">
    <location>
        <begin position="165"/>
        <end position="271"/>
    </location>
</feature>
<reference evidence="10 11" key="1">
    <citation type="submission" date="2018-06" db="EMBL/GenBank/DDBJ databases">
        <title>Whole genome sequencing of Candida tropicalis (genome annotated by CSBL at Korea University).</title>
        <authorList>
            <person name="Ahn J."/>
        </authorList>
    </citation>
    <scope>NUCLEOTIDE SEQUENCE [LARGE SCALE GENOMIC DNA]</scope>
    <source>
        <strain evidence="10 11">ATCC 20962</strain>
    </source>
</reference>
<feature type="signal peptide" evidence="8">
    <location>
        <begin position="1"/>
        <end position="20"/>
    </location>
</feature>
<dbReference type="GO" id="GO:0016740">
    <property type="term" value="F:transferase activity"/>
    <property type="evidence" value="ECO:0007669"/>
    <property type="project" value="UniProtKB-KW"/>
</dbReference>
<dbReference type="UniPathway" id="UPA00378"/>
<keyword evidence="4" id="KW-0256">Endoplasmic reticulum</keyword>
<dbReference type="Pfam" id="PF25147">
    <property type="entry name" value="Ribophorin_II_C"/>
    <property type="match status" value="1"/>
</dbReference>
<dbReference type="AlphaFoldDB" id="A0A367XUQ3"/>
<evidence type="ECO:0000256" key="8">
    <source>
        <dbReference type="SAM" id="SignalP"/>
    </source>
</evidence>
<dbReference type="InterPro" id="IPR008814">
    <property type="entry name" value="Swp1"/>
</dbReference>
<evidence type="ECO:0000256" key="5">
    <source>
        <dbReference type="ARBA" id="ARBA00022989"/>
    </source>
</evidence>
<dbReference type="EMBL" id="QLNQ01000029">
    <property type="protein sequence ID" value="RCK56532.1"/>
    <property type="molecule type" value="Genomic_DNA"/>
</dbReference>
<keyword evidence="5 7" id="KW-1133">Transmembrane helix</keyword>
<evidence type="ECO:0000259" key="9">
    <source>
        <dbReference type="Pfam" id="PF25147"/>
    </source>
</evidence>
<keyword evidence="3 8" id="KW-0732">Signal</keyword>
<feature type="transmembrane region" description="Helical" evidence="7">
    <location>
        <begin position="246"/>
        <end position="268"/>
    </location>
</feature>
<gene>
    <name evidence="10" type="primary">SWP1_0</name>
    <name evidence="10" type="ORF">Cantr_05170</name>
</gene>
<proteinExistence type="predicted"/>
<feature type="transmembrane region" description="Helical" evidence="7">
    <location>
        <begin position="175"/>
        <end position="196"/>
    </location>
</feature>
<dbReference type="GO" id="GO:0008250">
    <property type="term" value="C:oligosaccharyltransferase complex"/>
    <property type="evidence" value="ECO:0007669"/>
    <property type="project" value="InterPro"/>
</dbReference>
<feature type="chain" id="PRO_5041225136" evidence="8">
    <location>
        <begin position="21"/>
        <end position="276"/>
    </location>
</feature>
<feature type="transmembrane region" description="Helical" evidence="7">
    <location>
        <begin position="216"/>
        <end position="234"/>
    </location>
</feature>
<evidence type="ECO:0000313" key="10">
    <source>
        <dbReference type="EMBL" id="RCK56532.1"/>
    </source>
</evidence>
<organism evidence="10 11">
    <name type="scientific">Candida viswanathii</name>
    <dbReference type="NCBI Taxonomy" id="5486"/>
    <lineage>
        <taxon>Eukaryota</taxon>
        <taxon>Fungi</taxon>
        <taxon>Dikarya</taxon>
        <taxon>Ascomycota</taxon>
        <taxon>Saccharomycotina</taxon>
        <taxon>Pichiomycetes</taxon>
        <taxon>Debaryomycetaceae</taxon>
        <taxon>Candida/Lodderomyces clade</taxon>
        <taxon>Candida</taxon>
    </lineage>
</organism>
<keyword evidence="10" id="KW-0808">Transferase</keyword>
<evidence type="ECO:0000256" key="3">
    <source>
        <dbReference type="ARBA" id="ARBA00022729"/>
    </source>
</evidence>
<dbReference type="STRING" id="5486.A0A367XUQ3"/>
<evidence type="ECO:0000256" key="2">
    <source>
        <dbReference type="ARBA" id="ARBA00022692"/>
    </source>
</evidence>
<evidence type="ECO:0000256" key="1">
    <source>
        <dbReference type="ARBA" id="ARBA00004477"/>
    </source>
</evidence>
<evidence type="ECO:0000256" key="7">
    <source>
        <dbReference type="SAM" id="Phobius"/>
    </source>
</evidence>
<dbReference type="InterPro" id="IPR056790">
    <property type="entry name" value="Ribophorin_II_C"/>
</dbReference>
<dbReference type="Proteomes" id="UP000253472">
    <property type="component" value="Unassembled WGS sequence"/>
</dbReference>
<dbReference type="PANTHER" id="PTHR12640">
    <property type="entry name" value="RIBOPHORIN II"/>
    <property type="match status" value="1"/>
</dbReference>
<dbReference type="GO" id="GO:0006487">
    <property type="term" value="P:protein N-linked glycosylation"/>
    <property type="evidence" value="ECO:0007669"/>
    <property type="project" value="TreeGrafter"/>
</dbReference>
<dbReference type="PANTHER" id="PTHR12640:SF0">
    <property type="entry name" value="DOLICHYL-DIPHOSPHOOLIGOSACCHARIDE--PROTEIN GLYCOSYLTRANSFERASE SUBUNIT 2"/>
    <property type="match status" value="1"/>
</dbReference>
<sequence>MKYSIFIALVNFIVLAFAYSDLTGTIKLNGKKITLGEINTQEVKQLSIESPKDVLDIKLKSKDIDGKPEQIWISLADAEDEGIISHYVPTVKQSDITATIKASTLPDVLKSKDKLILSIVIADSKSKDNLLRRLVEILPSADFQATSKYQQKPRIGIQPEIHHIFRGDEQTVNPIIPVAFIGVATTLFLGLLGSWFGFIGTKNLFSTFKTITTTQLLYNVSFLVSLIGFELNFYKYYLGQSIFTTLFYGFILSVPCVYFGVSVLRYLAKNRALGKQ</sequence>
<comment type="caution">
    <text evidence="10">The sequence shown here is derived from an EMBL/GenBank/DDBJ whole genome shotgun (WGS) entry which is preliminary data.</text>
</comment>
<comment type="subcellular location">
    <subcellularLocation>
        <location evidence="1">Endoplasmic reticulum membrane</location>
        <topology evidence="1">Multi-pass membrane protein</topology>
    </subcellularLocation>
</comment>
<evidence type="ECO:0000256" key="4">
    <source>
        <dbReference type="ARBA" id="ARBA00022824"/>
    </source>
</evidence>
<name>A0A367XUQ3_9ASCO</name>
<keyword evidence="11" id="KW-1185">Reference proteome</keyword>
<keyword evidence="2 7" id="KW-0812">Transmembrane</keyword>
<evidence type="ECO:0000256" key="6">
    <source>
        <dbReference type="ARBA" id="ARBA00023136"/>
    </source>
</evidence>